<dbReference type="InterPro" id="IPR003673">
    <property type="entry name" value="CoA-Trfase_fam_III"/>
</dbReference>
<gene>
    <name evidence="1" type="ORF">DPM19_05095</name>
</gene>
<dbReference type="Gene3D" id="3.40.50.10540">
    <property type="entry name" value="Crotonobetainyl-coa:carnitine coa-transferase, domain 1"/>
    <property type="match status" value="1"/>
</dbReference>
<dbReference type="OrthoDB" id="4251672at2"/>
<dbReference type="Gene3D" id="3.30.1540.10">
    <property type="entry name" value="formyl-coa transferase, domain 3"/>
    <property type="match status" value="1"/>
</dbReference>
<evidence type="ECO:0000313" key="2">
    <source>
        <dbReference type="Proteomes" id="UP000251891"/>
    </source>
</evidence>
<dbReference type="InterPro" id="IPR044855">
    <property type="entry name" value="CoA-Trfase_III_dom3_sf"/>
</dbReference>
<comment type="caution">
    <text evidence="1">The sequence shown here is derived from an EMBL/GenBank/DDBJ whole genome shotgun (WGS) entry which is preliminary data.</text>
</comment>
<keyword evidence="1" id="KW-0413">Isomerase</keyword>
<reference evidence="1 2" key="1">
    <citation type="submission" date="2018-06" db="EMBL/GenBank/DDBJ databases">
        <title>Actinomadura craniellae sp. nov. isolated from marine sponge Craniella sp.</title>
        <authorList>
            <person name="Li L."/>
            <person name="Xu Q.H."/>
            <person name="Lin H.W."/>
            <person name="Lu Y.H."/>
        </authorList>
    </citation>
    <scope>NUCLEOTIDE SEQUENCE [LARGE SCALE GENOMIC DNA]</scope>
    <source>
        <strain evidence="1 2">LHW63021</strain>
    </source>
</reference>
<dbReference type="SUPFAM" id="SSF89796">
    <property type="entry name" value="CoA-transferase family III (CaiB/BaiF)"/>
    <property type="match status" value="1"/>
</dbReference>
<organism evidence="1 2">
    <name type="scientific">Actinomadura craniellae</name>
    <dbReference type="NCBI Taxonomy" id="2231787"/>
    <lineage>
        <taxon>Bacteria</taxon>
        <taxon>Bacillati</taxon>
        <taxon>Actinomycetota</taxon>
        <taxon>Actinomycetes</taxon>
        <taxon>Streptosporangiales</taxon>
        <taxon>Thermomonosporaceae</taxon>
        <taxon>Actinomadura</taxon>
    </lineage>
</organism>
<dbReference type="Pfam" id="PF02515">
    <property type="entry name" value="CoA_transf_3"/>
    <property type="match status" value="1"/>
</dbReference>
<keyword evidence="2" id="KW-1185">Reference proteome</keyword>
<proteinExistence type="predicted"/>
<dbReference type="PANTHER" id="PTHR48228:SF5">
    <property type="entry name" value="ALPHA-METHYLACYL-COA RACEMASE"/>
    <property type="match status" value="1"/>
</dbReference>
<dbReference type="EMBL" id="QLYX01000002">
    <property type="protein sequence ID" value="RAY16273.1"/>
    <property type="molecule type" value="Genomic_DNA"/>
</dbReference>
<protein>
    <submittedName>
        <fullName evidence="1">2-methylfumaryl-CoA isomerase</fullName>
    </submittedName>
</protein>
<dbReference type="InterPro" id="IPR023606">
    <property type="entry name" value="CoA-Trfase_III_dom_1_sf"/>
</dbReference>
<name>A0A365HDD3_9ACTN</name>
<dbReference type="Proteomes" id="UP000251891">
    <property type="component" value="Unassembled WGS sequence"/>
</dbReference>
<sequence>MTGVLDGLLVVEGSAFVAAPLGGMTLARLGADVIRFDDVRGGADHGRWPLGPDGSSLFWRGMNKGKRSIAVDLRRPEGRELVAALITAPGPDAGLFLTNFPATGALSYERLRARRDDLIMLTLTGNPDGSSAVDYTVNPATGLPLITGDGREPVNHALPAWDVAAGLTLAVGLLAAERHRARTGRGDHVTLSLADVAFATMADLGYLAQARLLGEIRPALGNDLYGAFGRDFTTRDGRRLIVVAITLKQWRSLVEATGIAEFLPTVEKALDVRLDDEGGRFTARDAVAALMAPWFARRTLAEAQAGLDAAGVCWGPYQSFTEAAATDPRLSTANPLFAEVEHPDLGPLTTPGSPLAFTGRERSDHLRAPLLGEHTDEILTGVLGLSPAEIGRLHDAGLVRATEARP</sequence>
<accession>A0A365HDD3</accession>
<dbReference type="PANTHER" id="PTHR48228">
    <property type="entry name" value="SUCCINYL-COA--D-CITRAMALATE COA-TRANSFERASE"/>
    <property type="match status" value="1"/>
</dbReference>
<dbReference type="InterPro" id="IPR050509">
    <property type="entry name" value="CoA-transferase_III"/>
</dbReference>
<dbReference type="GO" id="GO:0016853">
    <property type="term" value="F:isomerase activity"/>
    <property type="evidence" value="ECO:0007669"/>
    <property type="project" value="UniProtKB-KW"/>
</dbReference>
<evidence type="ECO:0000313" key="1">
    <source>
        <dbReference type="EMBL" id="RAY16273.1"/>
    </source>
</evidence>
<dbReference type="AlphaFoldDB" id="A0A365HDD3"/>